<keyword evidence="1" id="KW-0732">Signal</keyword>
<dbReference type="AlphaFoldDB" id="A0A1J1HL04"/>
<dbReference type="EMBL" id="CVRI01000010">
    <property type="protein sequence ID" value="CRK88744.1"/>
    <property type="molecule type" value="Genomic_DNA"/>
</dbReference>
<evidence type="ECO:0000313" key="3">
    <source>
        <dbReference type="Proteomes" id="UP000183832"/>
    </source>
</evidence>
<proteinExistence type="predicted"/>
<dbReference type="Proteomes" id="UP000183832">
    <property type="component" value="Unassembled WGS sequence"/>
</dbReference>
<sequence>MTTCLTSLYRIIFTSFSFALCLGHSEALHNNQSLKAPAEHFFYQLNSYQFELKLFDVQQG</sequence>
<reference evidence="2 3" key="1">
    <citation type="submission" date="2015-04" db="EMBL/GenBank/DDBJ databases">
        <authorList>
            <person name="Syromyatnikov M.Y."/>
            <person name="Popov V.N."/>
        </authorList>
    </citation>
    <scope>NUCLEOTIDE SEQUENCE [LARGE SCALE GENOMIC DNA]</scope>
</reference>
<organism evidence="2 3">
    <name type="scientific">Clunio marinus</name>
    <dbReference type="NCBI Taxonomy" id="568069"/>
    <lineage>
        <taxon>Eukaryota</taxon>
        <taxon>Metazoa</taxon>
        <taxon>Ecdysozoa</taxon>
        <taxon>Arthropoda</taxon>
        <taxon>Hexapoda</taxon>
        <taxon>Insecta</taxon>
        <taxon>Pterygota</taxon>
        <taxon>Neoptera</taxon>
        <taxon>Endopterygota</taxon>
        <taxon>Diptera</taxon>
        <taxon>Nematocera</taxon>
        <taxon>Chironomoidea</taxon>
        <taxon>Chironomidae</taxon>
        <taxon>Clunio</taxon>
    </lineage>
</organism>
<feature type="signal peptide" evidence="1">
    <location>
        <begin position="1"/>
        <end position="27"/>
    </location>
</feature>
<gene>
    <name evidence="2" type="ORF">CLUMA_CG002802</name>
</gene>
<keyword evidence="3" id="KW-1185">Reference proteome</keyword>
<evidence type="ECO:0000313" key="2">
    <source>
        <dbReference type="EMBL" id="CRK88744.1"/>
    </source>
</evidence>
<evidence type="ECO:0000256" key="1">
    <source>
        <dbReference type="SAM" id="SignalP"/>
    </source>
</evidence>
<accession>A0A1J1HL04</accession>
<name>A0A1J1HL04_9DIPT</name>
<protein>
    <submittedName>
        <fullName evidence="2">CLUMA_CG002802, isoform A</fullName>
    </submittedName>
</protein>
<feature type="chain" id="PRO_5012430219" evidence="1">
    <location>
        <begin position="28"/>
        <end position="60"/>
    </location>
</feature>